<protein>
    <submittedName>
        <fullName evidence="2">Type II toxin-antitoxin system RelE/ParE family toxin</fullName>
    </submittedName>
</protein>
<dbReference type="Pfam" id="PF05016">
    <property type="entry name" value="ParE_toxin"/>
    <property type="match status" value="1"/>
</dbReference>
<accession>A0AAX0BK94</accession>
<dbReference type="AlphaFoldDB" id="A0AAX0BK94"/>
<evidence type="ECO:0000313" key="3">
    <source>
        <dbReference type="Proteomes" id="UP001193670"/>
    </source>
</evidence>
<evidence type="ECO:0000256" key="1">
    <source>
        <dbReference type="ARBA" id="ARBA00022649"/>
    </source>
</evidence>
<dbReference type="EMBL" id="JAAILW010000036">
    <property type="protein sequence ID" value="NSC28339.1"/>
    <property type="molecule type" value="Genomic_DNA"/>
</dbReference>
<organism evidence="2 3">
    <name type="scientific">Agathobacter rectalis</name>
    <dbReference type="NCBI Taxonomy" id="39491"/>
    <lineage>
        <taxon>Bacteria</taxon>
        <taxon>Bacillati</taxon>
        <taxon>Bacillota</taxon>
        <taxon>Clostridia</taxon>
        <taxon>Lachnospirales</taxon>
        <taxon>Lachnospiraceae</taxon>
        <taxon>Agathobacter</taxon>
    </lineage>
</organism>
<gene>
    <name evidence="2" type="ORF">G4319_13560</name>
</gene>
<reference evidence="2" key="2">
    <citation type="submission" date="2020-02" db="EMBL/GenBank/DDBJ databases">
        <authorList>
            <person name="Littmann E."/>
            <person name="Sorbara M."/>
        </authorList>
    </citation>
    <scope>NUCLEOTIDE SEQUENCE</scope>
    <source>
        <strain evidence="2">MSK.17.79</strain>
    </source>
</reference>
<proteinExistence type="predicted"/>
<dbReference type="RefSeq" id="WP_173840801.1">
    <property type="nucleotide sequence ID" value="NZ_JAAILW010000036.1"/>
</dbReference>
<dbReference type="Proteomes" id="UP001193670">
    <property type="component" value="Unassembled WGS sequence"/>
</dbReference>
<dbReference type="InterPro" id="IPR035093">
    <property type="entry name" value="RelE/ParE_toxin_dom_sf"/>
</dbReference>
<reference evidence="2" key="1">
    <citation type="journal article" date="2020" name="Cell Host Microbe">
        <title>Functional and Genomic Variation between Human-Derived Isolates of Lachnospiraceae Reveals Inter- and Intra-Species Diversity.</title>
        <authorList>
            <person name="Sorbara M.T."/>
            <person name="Littmann E.R."/>
            <person name="Fontana E."/>
            <person name="Moody T.U."/>
            <person name="Kohout C.E."/>
            <person name="Gjonbalaj M."/>
            <person name="Eaton V."/>
            <person name="Seok R."/>
            <person name="Leiner I.M."/>
            <person name="Pamer E.G."/>
        </authorList>
    </citation>
    <scope>NUCLEOTIDE SEQUENCE</scope>
    <source>
        <strain evidence="2">MSK.17.79</strain>
    </source>
</reference>
<name>A0AAX0BK94_9FIRM</name>
<dbReference type="NCBIfam" id="TIGR02385">
    <property type="entry name" value="RelE_StbE"/>
    <property type="match status" value="1"/>
</dbReference>
<dbReference type="SUPFAM" id="SSF143011">
    <property type="entry name" value="RelE-like"/>
    <property type="match status" value="1"/>
</dbReference>
<evidence type="ECO:0000313" key="2">
    <source>
        <dbReference type="EMBL" id="NSC28339.1"/>
    </source>
</evidence>
<sequence>MKYKVMYTAGAKRDLRNIFRYISEELLAPENAARQTDRIMAAIRKLDTMPNRNRLYDEEPWHSRGLRFFPVDNYLVFYKTNDENEIVYIVRIMYRGRDVRKHLSRTEDISEN</sequence>
<dbReference type="Gene3D" id="3.30.2310.20">
    <property type="entry name" value="RelE-like"/>
    <property type="match status" value="1"/>
</dbReference>
<comment type="caution">
    <text evidence="2">The sequence shown here is derived from an EMBL/GenBank/DDBJ whole genome shotgun (WGS) entry which is preliminary data.</text>
</comment>
<dbReference type="InterPro" id="IPR007712">
    <property type="entry name" value="RelE/ParE_toxin"/>
</dbReference>
<keyword evidence="1" id="KW-1277">Toxin-antitoxin system</keyword>